<feature type="compositionally biased region" description="Low complexity" evidence="1">
    <location>
        <begin position="363"/>
        <end position="378"/>
    </location>
</feature>
<keyword evidence="3" id="KW-1185">Reference proteome</keyword>
<name>A0AAD7N385_9AGAR</name>
<feature type="compositionally biased region" description="Basic and acidic residues" evidence="1">
    <location>
        <begin position="96"/>
        <end position="132"/>
    </location>
</feature>
<feature type="compositionally biased region" description="Pro residues" evidence="1">
    <location>
        <begin position="156"/>
        <end position="171"/>
    </location>
</feature>
<protein>
    <submittedName>
        <fullName evidence="2">Uncharacterized protein</fullName>
    </submittedName>
</protein>
<dbReference type="Proteomes" id="UP001215598">
    <property type="component" value="Unassembled WGS sequence"/>
</dbReference>
<organism evidence="2 3">
    <name type="scientific">Mycena metata</name>
    <dbReference type="NCBI Taxonomy" id="1033252"/>
    <lineage>
        <taxon>Eukaryota</taxon>
        <taxon>Fungi</taxon>
        <taxon>Dikarya</taxon>
        <taxon>Basidiomycota</taxon>
        <taxon>Agaricomycotina</taxon>
        <taxon>Agaricomycetes</taxon>
        <taxon>Agaricomycetidae</taxon>
        <taxon>Agaricales</taxon>
        <taxon>Marasmiineae</taxon>
        <taxon>Mycenaceae</taxon>
        <taxon>Mycena</taxon>
    </lineage>
</organism>
<feature type="region of interest" description="Disordered" evidence="1">
    <location>
        <begin position="60"/>
        <end position="399"/>
    </location>
</feature>
<feature type="compositionally biased region" description="Polar residues" evidence="1">
    <location>
        <begin position="338"/>
        <end position="349"/>
    </location>
</feature>
<evidence type="ECO:0000313" key="3">
    <source>
        <dbReference type="Proteomes" id="UP001215598"/>
    </source>
</evidence>
<reference evidence="2" key="1">
    <citation type="submission" date="2023-03" db="EMBL/GenBank/DDBJ databases">
        <title>Massive genome expansion in bonnet fungi (Mycena s.s.) driven by repeated elements and novel gene families across ecological guilds.</title>
        <authorList>
            <consortium name="Lawrence Berkeley National Laboratory"/>
            <person name="Harder C.B."/>
            <person name="Miyauchi S."/>
            <person name="Viragh M."/>
            <person name="Kuo A."/>
            <person name="Thoen E."/>
            <person name="Andreopoulos B."/>
            <person name="Lu D."/>
            <person name="Skrede I."/>
            <person name="Drula E."/>
            <person name="Henrissat B."/>
            <person name="Morin E."/>
            <person name="Kohler A."/>
            <person name="Barry K."/>
            <person name="LaButti K."/>
            <person name="Morin E."/>
            <person name="Salamov A."/>
            <person name="Lipzen A."/>
            <person name="Mereny Z."/>
            <person name="Hegedus B."/>
            <person name="Baldrian P."/>
            <person name="Stursova M."/>
            <person name="Weitz H."/>
            <person name="Taylor A."/>
            <person name="Grigoriev I.V."/>
            <person name="Nagy L.G."/>
            <person name="Martin F."/>
            <person name="Kauserud H."/>
        </authorList>
    </citation>
    <scope>NUCLEOTIDE SEQUENCE</scope>
    <source>
        <strain evidence="2">CBHHK182m</strain>
    </source>
</reference>
<feature type="compositionally biased region" description="Polar residues" evidence="1">
    <location>
        <begin position="176"/>
        <end position="191"/>
    </location>
</feature>
<evidence type="ECO:0000313" key="2">
    <source>
        <dbReference type="EMBL" id="KAJ7743786.1"/>
    </source>
</evidence>
<dbReference type="AlphaFoldDB" id="A0AAD7N385"/>
<feature type="compositionally biased region" description="Pro residues" evidence="1">
    <location>
        <begin position="226"/>
        <end position="241"/>
    </location>
</feature>
<feature type="compositionally biased region" description="Basic and acidic residues" evidence="1">
    <location>
        <begin position="63"/>
        <end position="86"/>
    </location>
</feature>
<sequence length="399" mass="44690">MKRVKSLEFLTPKSRQNLNAASTNIKNLTSALGDEEDEGLKETYGHYAMGFEEQYQDLNARYAESRRHGADPGLKEDSKILKKRTADAYQEYSDSSETKRKEREAQAREKGRKQERQQRQKQAKQAEFERQNDANWDALNDEYDSREESHIHGHPLPVPGAAPSPRPPVYPPAFASHSSPNLSHQSRSVQYFPSHHPMAGQPIVGPATPIMGRESMEEYDRAPAIPSLPPPRRPPRNPSDPRPARTRQPRGPPTTETYRSVAPRDPPQFGGNQLDYMQTRAYASHYTPEPRENQNFNMRQGSGHAPYASTSTSAVNHRVQYPPHANYQPTPNYNPPQGGSNYSQPRASGSGSGPPAHAQNPHFQGSPSSNFNQQPPSGYRHPNNPYGQGYHNYPGQGRG</sequence>
<dbReference type="EMBL" id="JARKIB010000089">
    <property type="protein sequence ID" value="KAJ7743786.1"/>
    <property type="molecule type" value="Genomic_DNA"/>
</dbReference>
<accession>A0AAD7N385</accession>
<comment type="caution">
    <text evidence="2">The sequence shown here is derived from an EMBL/GenBank/DDBJ whole genome shotgun (WGS) entry which is preliminary data.</text>
</comment>
<feature type="compositionally biased region" description="Low complexity" evidence="1">
    <location>
        <begin position="326"/>
        <end position="337"/>
    </location>
</feature>
<proteinExistence type="predicted"/>
<evidence type="ECO:0000256" key="1">
    <source>
        <dbReference type="SAM" id="MobiDB-lite"/>
    </source>
</evidence>
<gene>
    <name evidence="2" type="ORF">B0H16DRAFT_1560607</name>
</gene>